<evidence type="ECO:0000313" key="3">
    <source>
        <dbReference type="Proteomes" id="UP001062165"/>
    </source>
</evidence>
<gene>
    <name evidence="2" type="ORF">N7E81_14960</name>
</gene>
<sequence>MTKITVIPDCGNAPRKGFLKDFNIAFATGDVNFIIEHVSDDIHWEIYGDQFIQGKEQFSKEINLMKSYVADEVVIHTIITHGKEASLNGEMKMGDKTYAFCDVYRFASAGSSIIKEMQSYVIETNR</sequence>
<evidence type="ECO:0000259" key="1">
    <source>
        <dbReference type="Pfam" id="PF12680"/>
    </source>
</evidence>
<dbReference type="SUPFAM" id="SSF54427">
    <property type="entry name" value="NTF2-like"/>
    <property type="match status" value="1"/>
</dbReference>
<dbReference type="EMBL" id="CP106735">
    <property type="protein sequence ID" value="UXX78659.1"/>
    <property type="molecule type" value="Genomic_DNA"/>
</dbReference>
<dbReference type="InterPro" id="IPR032710">
    <property type="entry name" value="NTF2-like_dom_sf"/>
</dbReference>
<dbReference type="Proteomes" id="UP001062165">
    <property type="component" value="Chromosome"/>
</dbReference>
<reference evidence="2" key="1">
    <citation type="submission" date="2022-10" db="EMBL/GenBank/DDBJ databases">
        <title>Comparative genomics and taxonomic characterization of three novel marine species of genus Reichenbachiella exhibiting antioxidant and polysaccharide degradation activities.</title>
        <authorList>
            <person name="Muhammad N."/>
            <person name="Lee Y.-J."/>
            <person name="Ko J."/>
            <person name="Kim S.-G."/>
        </authorList>
    </citation>
    <scope>NUCLEOTIDE SEQUENCE</scope>
    <source>
        <strain evidence="2">Wsw4-B4</strain>
    </source>
</reference>
<dbReference type="Pfam" id="PF12680">
    <property type="entry name" value="SnoaL_2"/>
    <property type="match status" value="1"/>
</dbReference>
<proteinExistence type="predicted"/>
<name>A0ABY6CXL1_9BACT</name>
<keyword evidence="3" id="KW-1185">Reference proteome</keyword>
<dbReference type="RefSeq" id="WP_263050404.1">
    <property type="nucleotide sequence ID" value="NZ_CP106735.1"/>
</dbReference>
<protein>
    <submittedName>
        <fullName evidence="2">Nuclear transport factor 2 family protein</fullName>
    </submittedName>
</protein>
<dbReference type="Gene3D" id="3.10.450.50">
    <property type="match status" value="1"/>
</dbReference>
<organism evidence="2 3">
    <name type="scientific">Reichenbachiella carrageenanivorans</name>
    <dbReference type="NCBI Taxonomy" id="2979869"/>
    <lineage>
        <taxon>Bacteria</taxon>
        <taxon>Pseudomonadati</taxon>
        <taxon>Bacteroidota</taxon>
        <taxon>Cytophagia</taxon>
        <taxon>Cytophagales</taxon>
        <taxon>Reichenbachiellaceae</taxon>
        <taxon>Reichenbachiella</taxon>
    </lineage>
</organism>
<feature type="domain" description="SnoaL-like" evidence="1">
    <location>
        <begin position="22"/>
        <end position="107"/>
    </location>
</feature>
<dbReference type="InterPro" id="IPR037401">
    <property type="entry name" value="SnoaL-like"/>
</dbReference>
<evidence type="ECO:0000313" key="2">
    <source>
        <dbReference type="EMBL" id="UXX78659.1"/>
    </source>
</evidence>
<accession>A0ABY6CXL1</accession>